<comment type="caution">
    <text evidence="2">The sequence shown here is derived from an EMBL/GenBank/DDBJ whole genome shotgun (WGS) entry which is preliminary data.</text>
</comment>
<reference evidence="2" key="1">
    <citation type="submission" date="2022-03" db="EMBL/GenBank/DDBJ databases">
        <authorList>
            <person name="Martin C."/>
        </authorList>
    </citation>
    <scope>NUCLEOTIDE SEQUENCE</scope>
</reference>
<name>A0A8S4PD86_OWEFU</name>
<sequence>MVALNGLMMILMYPCIAGLKWTMSISEPTFVNKYISSSSQFITSLPSDMCVYHVYVYNKAATTAISSSQFYFWDWNAPAGSVQNIYFRLAPRNYEYRTESGNISCPKRVSRIEMVSYWNAMYVQEIILDYHLCSDLASINTGIVQSDLYGYAGPQGTTVNLGSSITYKQGYQTSVGSKQACARDCSLDICCQYFSVNMTLLQEAGGNEAPNSCTLWGFFGHSDYSTADGHSKMWSKKVLI</sequence>
<feature type="signal peptide" evidence="1">
    <location>
        <begin position="1"/>
        <end position="18"/>
    </location>
</feature>
<feature type="chain" id="PRO_5035795653" evidence="1">
    <location>
        <begin position="19"/>
        <end position="240"/>
    </location>
</feature>
<evidence type="ECO:0000313" key="2">
    <source>
        <dbReference type="EMBL" id="CAH1790681.1"/>
    </source>
</evidence>
<gene>
    <name evidence="2" type="ORF">OFUS_LOCUS15856</name>
</gene>
<protein>
    <submittedName>
        <fullName evidence="2">Uncharacterized protein</fullName>
    </submittedName>
</protein>
<proteinExistence type="predicted"/>
<dbReference type="EMBL" id="CAIIXF020000008">
    <property type="protein sequence ID" value="CAH1790681.1"/>
    <property type="molecule type" value="Genomic_DNA"/>
</dbReference>
<keyword evidence="1" id="KW-0732">Signal</keyword>
<keyword evidence="3" id="KW-1185">Reference proteome</keyword>
<dbReference type="AlphaFoldDB" id="A0A8S4PD86"/>
<evidence type="ECO:0000256" key="1">
    <source>
        <dbReference type="SAM" id="SignalP"/>
    </source>
</evidence>
<dbReference type="Proteomes" id="UP000749559">
    <property type="component" value="Unassembled WGS sequence"/>
</dbReference>
<accession>A0A8S4PD86</accession>
<evidence type="ECO:0000313" key="3">
    <source>
        <dbReference type="Proteomes" id="UP000749559"/>
    </source>
</evidence>
<organism evidence="2 3">
    <name type="scientific">Owenia fusiformis</name>
    <name type="common">Polychaete worm</name>
    <dbReference type="NCBI Taxonomy" id="6347"/>
    <lineage>
        <taxon>Eukaryota</taxon>
        <taxon>Metazoa</taxon>
        <taxon>Spiralia</taxon>
        <taxon>Lophotrochozoa</taxon>
        <taxon>Annelida</taxon>
        <taxon>Polychaeta</taxon>
        <taxon>Sedentaria</taxon>
        <taxon>Canalipalpata</taxon>
        <taxon>Sabellida</taxon>
        <taxon>Oweniida</taxon>
        <taxon>Oweniidae</taxon>
        <taxon>Owenia</taxon>
    </lineage>
</organism>